<comment type="caution">
    <text evidence="3">The sequence shown here is derived from an EMBL/GenBank/DDBJ whole genome shotgun (WGS) entry which is preliminary data.</text>
</comment>
<keyword evidence="4" id="KW-1185">Reference proteome</keyword>
<keyword evidence="2" id="KW-0812">Transmembrane</keyword>
<keyword evidence="2" id="KW-0472">Membrane</keyword>
<evidence type="ECO:0000256" key="2">
    <source>
        <dbReference type="SAM" id="Phobius"/>
    </source>
</evidence>
<evidence type="ECO:0000256" key="1">
    <source>
        <dbReference type="SAM" id="MobiDB-lite"/>
    </source>
</evidence>
<feature type="compositionally biased region" description="Polar residues" evidence="1">
    <location>
        <begin position="10"/>
        <end position="20"/>
    </location>
</feature>
<evidence type="ECO:0000313" key="4">
    <source>
        <dbReference type="Proteomes" id="UP001166571"/>
    </source>
</evidence>
<reference evidence="3" key="1">
    <citation type="submission" date="2021-08" db="EMBL/GenBank/DDBJ databases">
        <title>Sphingopyxis panaciterrulae sp. nov., isolated from the surface water of the Yellow Sea.</title>
        <authorList>
            <person name="Gao Z."/>
            <person name="Zhang D."/>
            <person name="Zhang A."/>
        </authorList>
    </citation>
    <scope>NUCLEOTIDE SEQUENCE</scope>
    <source>
        <strain evidence="3">XHP0097</strain>
    </source>
</reference>
<dbReference type="RefSeq" id="WP_201928542.1">
    <property type="nucleotide sequence ID" value="NZ_JAERPO010000002.1"/>
</dbReference>
<feature type="region of interest" description="Disordered" evidence="1">
    <location>
        <begin position="1"/>
        <end position="25"/>
    </location>
</feature>
<keyword evidence="2" id="KW-1133">Transmembrane helix</keyword>
<protein>
    <submittedName>
        <fullName evidence="3">Uncharacterized protein</fullName>
    </submittedName>
</protein>
<name>A0ABS7ME98_9SPHN</name>
<feature type="transmembrane region" description="Helical" evidence="2">
    <location>
        <begin position="31"/>
        <end position="52"/>
    </location>
</feature>
<evidence type="ECO:0000313" key="3">
    <source>
        <dbReference type="EMBL" id="MBY4637346.1"/>
    </source>
</evidence>
<dbReference type="EMBL" id="JAILXK010000002">
    <property type="protein sequence ID" value="MBY4637346.1"/>
    <property type="molecule type" value="Genomic_DNA"/>
</dbReference>
<dbReference type="Proteomes" id="UP001166571">
    <property type="component" value="Unassembled WGS sequence"/>
</dbReference>
<proteinExistence type="predicted"/>
<sequence length="87" mass="8964">MADEIHTTRNPDGTTHTTTVVDREPRRGGGLGMAIIALVALAVAVFVAFQFLGNEQAETGAITEAAQKVGDAAQDVGNAAQDAVNND</sequence>
<gene>
    <name evidence="3" type="ORF">K5P26_09370</name>
</gene>
<organism evidence="3 4">
    <name type="scientific">Sphingopyxis jiangsuensis</name>
    <dbReference type="NCBI Taxonomy" id="2871171"/>
    <lineage>
        <taxon>Bacteria</taxon>
        <taxon>Pseudomonadati</taxon>
        <taxon>Pseudomonadota</taxon>
        <taxon>Alphaproteobacteria</taxon>
        <taxon>Sphingomonadales</taxon>
        <taxon>Sphingomonadaceae</taxon>
        <taxon>Sphingopyxis</taxon>
    </lineage>
</organism>
<accession>A0ABS7ME98</accession>